<dbReference type="HOGENOM" id="CLU_025004_0_0_1"/>
<feature type="region of interest" description="Disordered" evidence="1">
    <location>
        <begin position="258"/>
        <end position="283"/>
    </location>
</feature>
<gene>
    <name evidence="4" type="ORF">X797_011848</name>
</gene>
<feature type="region of interest" description="Disordered" evidence="1">
    <location>
        <begin position="145"/>
        <end position="224"/>
    </location>
</feature>
<dbReference type="AlphaFoldDB" id="A0A0A1UMP9"/>
<keyword evidence="2" id="KW-0732">Signal</keyword>
<dbReference type="Pfam" id="PF11702">
    <property type="entry name" value="DUF3295"/>
    <property type="match status" value="1"/>
</dbReference>
<proteinExistence type="predicted"/>
<feature type="domain" description="DUF3295" evidence="3">
    <location>
        <begin position="166"/>
        <end position="520"/>
    </location>
</feature>
<dbReference type="PANTHER" id="PTHR28014">
    <property type="entry name" value="NEGATIVE REGULATOR OF RAS-CAMP PATHWAY"/>
    <property type="match status" value="1"/>
</dbReference>
<feature type="region of interest" description="Disordered" evidence="1">
    <location>
        <begin position="370"/>
        <end position="398"/>
    </location>
</feature>
<feature type="chain" id="PRO_5001980987" evidence="2">
    <location>
        <begin position="19"/>
        <end position="520"/>
    </location>
</feature>
<comment type="caution">
    <text evidence="4">The sequence shown here is derived from an EMBL/GenBank/DDBJ whole genome shotgun (WGS) entry which is preliminary data.</text>
</comment>
<reference evidence="4 5" key="1">
    <citation type="submission" date="2014-02" db="EMBL/GenBank/DDBJ databases">
        <title>The genome sequence of the entomopathogenic fungus Metarhizium robertsii ARSEF 2575.</title>
        <authorList>
            <person name="Giuliano Garisto Donzelli B."/>
            <person name="Roe B.A."/>
            <person name="Macmil S.L."/>
            <person name="Krasnoff S.B."/>
            <person name="Gibson D.M."/>
        </authorList>
    </citation>
    <scope>NUCLEOTIDE SEQUENCE [LARGE SCALE GENOMIC DNA]</scope>
    <source>
        <strain evidence="4 5">ARSEF 2575</strain>
    </source>
</reference>
<dbReference type="GO" id="GO:0031930">
    <property type="term" value="P:mitochondria-nucleus signaling pathway"/>
    <property type="evidence" value="ECO:0007669"/>
    <property type="project" value="TreeGrafter"/>
</dbReference>
<evidence type="ECO:0000259" key="3">
    <source>
        <dbReference type="Pfam" id="PF11702"/>
    </source>
</evidence>
<evidence type="ECO:0000256" key="1">
    <source>
        <dbReference type="SAM" id="MobiDB-lite"/>
    </source>
</evidence>
<organism evidence="4 5">
    <name type="scientific">Metarhizium robertsii</name>
    <dbReference type="NCBI Taxonomy" id="568076"/>
    <lineage>
        <taxon>Eukaryota</taxon>
        <taxon>Fungi</taxon>
        <taxon>Dikarya</taxon>
        <taxon>Ascomycota</taxon>
        <taxon>Pezizomycotina</taxon>
        <taxon>Sordariomycetes</taxon>
        <taxon>Hypocreomycetidae</taxon>
        <taxon>Hypocreales</taxon>
        <taxon>Clavicipitaceae</taxon>
        <taxon>Metarhizium</taxon>
    </lineage>
</organism>
<dbReference type="eggNOG" id="ENOG502SAS5">
    <property type="taxonomic scope" value="Eukaryota"/>
</dbReference>
<protein>
    <submittedName>
        <fullName evidence="4">DUF3295 domain protein</fullName>
    </submittedName>
</protein>
<evidence type="ECO:0000313" key="5">
    <source>
        <dbReference type="Proteomes" id="UP000030151"/>
    </source>
</evidence>
<dbReference type="PANTHER" id="PTHR28014:SF1">
    <property type="entry name" value="NEGATIVE REGULATOR OF RAS-CAMP PATHWAY"/>
    <property type="match status" value="1"/>
</dbReference>
<dbReference type="Proteomes" id="UP000030151">
    <property type="component" value="Unassembled WGS sequence"/>
</dbReference>
<feature type="signal peptide" evidence="2">
    <location>
        <begin position="1"/>
        <end position="18"/>
    </location>
</feature>
<dbReference type="InterPro" id="IPR053043">
    <property type="entry name" value="Ras-cAMP_regulatory"/>
</dbReference>
<dbReference type="GO" id="GO:0006808">
    <property type="term" value="P:regulation of nitrogen utilization"/>
    <property type="evidence" value="ECO:0007669"/>
    <property type="project" value="TreeGrafter"/>
</dbReference>
<feature type="compositionally biased region" description="Acidic residues" evidence="1">
    <location>
        <begin position="309"/>
        <end position="329"/>
    </location>
</feature>
<dbReference type="GO" id="GO:0005737">
    <property type="term" value="C:cytoplasm"/>
    <property type="evidence" value="ECO:0007669"/>
    <property type="project" value="TreeGrafter"/>
</dbReference>
<feature type="compositionally biased region" description="Polar residues" evidence="1">
    <location>
        <begin position="157"/>
        <end position="219"/>
    </location>
</feature>
<dbReference type="EMBL" id="JELW01000106">
    <property type="protein sequence ID" value="EXU95067.1"/>
    <property type="molecule type" value="Genomic_DNA"/>
</dbReference>
<name>A0A0A1UMP9_9HYPO</name>
<sequence length="520" mass="56640">MTILLFFRLYSVWGTGSPEQTMPKGAEWVSWLDQEQSDVNELYRPLLEQIYLRSTAQNISSSLWVFTSSIMAALLHDSHVLNSDTNVLGALGPANPITLYTAIANLLSYAIPNKDCAETRNEEVPGLSHSVGSLAGDSLTGAGFASVSPFPEGRTRMQGQNLRTPESTGTKEQSLAQAPDNSYIHSLSPDGTKSQILHQSGPVSKASSQDALPDPSSSPAHKHVQPMQLTRFALGGSCCSNEHSQSMENIKGTSAAVGNKPMFQIGGPSRDDSHKSSGHSALPNTRISNLTAQALQQSESAVDPGTESECVDESAIDDDDSSDWEDATEDSGKSSVDVQLFQRVEFKAKPASRPSLITLMLAQNERTRTLGNQASQSTPVIHRTRAAPNGPSLGVSPDDSDEAPLMMKGMRHSALKPISEISRSSAQPITTHATHVNFPAAFSPRTTRRKMLATELTESLRLNLVWERQQKKCCHTSQDVANLQQYLQWACIKPSEDMEIFGRDEFFPMGTFNGYNFKGW</sequence>
<evidence type="ECO:0000256" key="2">
    <source>
        <dbReference type="SAM" id="SignalP"/>
    </source>
</evidence>
<accession>A0A0A1UMP9</accession>
<feature type="region of interest" description="Disordered" evidence="1">
    <location>
        <begin position="297"/>
        <end position="335"/>
    </location>
</feature>
<dbReference type="GO" id="GO:0000122">
    <property type="term" value="P:negative regulation of transcription by RNA polymerase II"/>
    <property type="evidence" value="ECO:0007669"/>
    <property type="project" value="TreeGrafter"/>
</dbReference>
<dbReference type="InterPro" id="IPR021711">
    <property type="entry name" value="DUF3295"/>
</dbReference>
<dbReference type="OrthoDB" id="5054775at2759"/>
<evidence type="ECO:0000313" key="4">
    <source>
        <dbReference type="EMBL" id="EXU95067.1"/>
    </source>
</evidence>
<feature type="compositionally biased region" description="Polar residues" evidence="1">
    <location>
        <begin position="370"/>
        <end position="379"/>
    </location>
</feature>